<protein>
    <submittedName>
        <fullName evidence="2">Uncharacterized protein</fullName>
    </submittedName>
</protein>
<evidence type="ECO:0000256" key="1">
    <source>
        <dbReference type="SAM" id="MobiDB-lite"/>
    </source>
</evidence>
<evidence type="ECO:0000313" key="2">
    <source>
        <dbReference type="EMBL" id="GAA5049729.1"/>
    </source>
</evidence>
<sequence>MGWREYAESVQQGRDNRDNRDKSPLPAPIVPNVPNVPRVVADSLARDWSRALTQVDPCQPRGGIDPARWKRLHEQSLWWLGNYGEQAARDGWGTGDVFGLRVGYERRGGLIDQLENSRALVMEGGRASWRTYGVRFTYAAGAYPDLPAWWRLAARDDSL</sequence>
<proteinExistence type="predicted"/>
<evidence type="ECO:0000313" key="3">
    <source>
        <dbReference type="Proteomes" id="UP001500518"/>
    </source>
</evidence>
<organism evidence="2 3">
    <name type="scientific">Erythrobacter westpacificensis</name>
    <dbReference type="NCBI Taxonomy" id="1055231"/>
    <lineage>
        <taxon>Bacteria</taxon>
        <taxon>Pseudomonadati</taxon>
        <taxon>Pseudomonadota</taxon>
        <taxon>Alphaproteobacteria</taxon>
        <taxon>Sphingomonadales</taxon>
        <taxon>Erythrobacteraceae</taxon>
        <taxon>Erythrobacter/Porphyrobacter group</taxon>
        <taxon>Erythrobacter</taxon>
    </lineage>
</organism>
<comment type="caution">
    <text evidence="2">The sequence shown here is derived from an EMBL/GenBank/DDBJ whole genome shotgun (WGS) entry which is preliminary data.</text>
</comment>
<dbReference type="EMBL" id="BAABHV010000008">
    <property type="protein sequence ID" value="GAA5049729.1"/>
    <property type="molecule type" value="Genomic_DNA"/>
</dbReference>
<keyword evidence="3" id="KW-1185">Reference proteome</keyword>
<reference evidence="3" key="1">
    <citation type="journal article" date="2019" name="Int. J. Syst. Evol. Microbiol.">
        <title>The Global Catalogue of Microorganisms (GCM) 10K type strain sequencing project: providing services to taxonomists for standard genome sequencing and annotation.</title>
        <authorList>
            <consortium name="The Broad Institute Genomics Platform"/>
            <consortium name="The Broad Institute Genome Sequencing Center for Infectious Disease"/>
            <person name="Wu L."/>
            <person name="Ma J."/>
        </authorList>
    </citation>
    <scope>NUCLEOTIDE SEQUENCE [LARGE SCALE GENOMIC DNA]</scope>
    <source>
        <strain evidence="3">JCM 18014</strain>
    </source>
</reference>
<name>A0ABP9K2A0_9SPHN</name>
<feature type="compositionally biased region" description="Basic and acidic residues" evidence="1">
    <location>
        <begin position="14"/>
        <end position="23"/>
    </location>
</feature>
<feature type="region of interest" description="Disordered" evidence="1">
    <location>
        <begin position="1"/>
        <end position="32"/>
    </location>
</feature>
<gene>
    <name evidence="2" type="ORF">GCM10023208_08150</name>
</gene>
<dbReference type="Proteomes" id="UP001500518">
    <property type="component" value="Unassembled WGS sequence"/>
</dbReference>
<accession>A0ABP9K2A0</accession>